<dbReference type="EMBL" id="JAIVGD010000001">
    <property type="protein sequence ID" value="KAH0781812.1"/>
    <property type="molecule type" value="Genomic_DNA"/>
</dbReference>
<gene>
    <name evidence="1" type="ORF">KY290_001410</name>
</gene>
<sequence length="33" mass="3822">MMDARDIISQRKPEFVKKLKESMCLVLPPCKSV</sequence>
<evidence type="ECO:0000313" key="1">
    <source>
        <dbReference type="EMBL" id="KAH0781812.1"/>
    </source>
</evidence>
<organism evidence="1 2">
    <name type="scientific">Solanum tuberosum</name>
    <name type="common">Potato</name>
    <dbReference type="NCBI Taxonomy" id="4113"/>
    <lineage>
        <taxon>Eukaryota</taxon>
        <taxon>Viridiplantae</taxon>
        <taxon>Streptophyta</taxon>
        <taxon>Embryophyta</taxon>
        <taxon>Tracheophyta</taxon>
        <taxon>Spermatophyta</taxon>
        <taxon>Magnoliopsida</taxon>
        <taxon>eudicotyledons</taxon>
        <taxon>Gunneridae</taxon>
        <taxon>Pentapetalae</taxon>
        <taxon>asterids</taxon>
        <taxon>lamiids</taxon>
        <taxon>Solanales</taxon>
        <taxon>Solanaceae</taxon>
        <taxon>Solanoideae</taxon>
        <taxon>Solaneae</taxon>
        <taxon>Solanum</taxon>
    </lineage>
</organism>
<name>A0ABQ7WM21_SOLTU</name>
<reference evidence="1 2" key="1">
    <citation type="journal article" date="2021" name="bioRxiv">
        <title>Chromosome-scale and haplotype-resolved genome assembly of a tetraploid potato cultivar.</title>
        <authorList>
            <person name="Sun H."/>
            <person name="Jiao W.-B."/>
            <person name="Krause K."/>
            <person name="Campoy J.A."/>
            <person name="Goel M."/>
            <person name="Folz-Donahue K."/>
            <person name="Kukat C."/>
            <person name="Huettel B."/>
            <person name="Schneeberger K."/>
        </authorList>
    </citation>
    <scope>NUCLEOTIDE SEQUENCE [LARGE SCALE GENOMIC DNA]</scope>
    <source>
        <strain evidence="1">SolTubOtavaFocal</strain>
        <tissue evidence="1">Leaves</tissue>
    </source>
</reference>
<comment type="caution">
    <text evidence="1">The sequence shown here is derived from an EMBL/GenBank/DDBJ whole genome shotgun (WGS) entry which is preliminary data.</text>
</comment>
<accession>A0ABQ7WM21</accession>
<protein>
    <submittedName>
        <fullName evidence="1">Uncharacterized protein</fullName>
    </submittedName>
</protein>
<proteinExistence type="predicted"/>
<dbReference type="Proteomes" id="UP000826656">
    <property type="component" value="Unassembled WGS sequence"/>
</dbReference>
<keyword evidence="2" id="KW-1185">Reference proteome</keyword>
<evidence type="ECO:0000313" key="2">
    <source>
        <dbReference type="Proteomes" id="UP000826656"/>
    </source>
</evidence>